<dbReference type="GO" id="GO:0046872">
    <property type="term" value="F:metal ion binding"/>
    <property type="evidence" value="ECO:0007669"/>
    <property type="project" value="UniProtKB-KW"/>
</dbReference>
<feature type="domain" description="Metallo-beta-lactamase" evidence="5">
    <location>
        <begin position="130"/>
        <end position="352"/>
    </location>
</feature>
<dbReference type="Gene3D" id="3.30.1050.10">
    <property type="entry name" value="SCP2 sterol-binding domain"/>
    <property type="match status" value="1"/>
</dbReference>
<comment type="caution">
    <text evidence="6">The sequence shown here is derived from an EMBL/GenBank/DDBJ whole genome shotgun (WGS) entry which is preliminary data.</text>
</comment>
<dbReference type="InterPro" id="IPR038536">
    <property type="entry name" value="Alkyl/aryl-sulf_dimr_sf"/>
</dbReference>
<dbReference type="SUPFAM" id="SSF55718">
    <property type="entry name" value="SCP-like"/>
    <property type="match status" value="1"/>
</dbReference>
<protein>
    <submittedName>
        <fullName evidence="6">Alkyl sulfatase BDS1-like metallo-beta-lactamase superfamily hydrolase</fullName>
    </submittedName>
</protein>
<comment type="similarity">
    <text evidence="4">Belongs to the metallo-beta-lactamase superfamily. Type III sulfatase family.</text>
</comment>
<dbReference type="InterPro" id="IPR044097">
    <property type="entry name" value="Bds1/SdsA1_MBL-fold"/>
</dbReference>
<dbReference type="InterPro" id="IPR036866">
    <property type="entry name" value="RibonucZ/Hydroxyglut_hydro"/>
</dbReference>
<evidence type="ECO:0000313" key="6">
    <source>
        <dbReference type="EMBL" id="MBB6342274.1"/>
    </source>
</evidence>
<dbReference type="InterPro" id="IPR029228">
    <property type="entry name" value="Alkyl_sulf_dimr"/>
</dbReference>
<dbReference type="InterPro" id="IPR029229">
    <property type="entry name" value="Alkyl_sulf_C"/>
</dbReference>
<dbReference type="Gene3D" id="3.60.15.30">
    <property type="entry name" value="Metallo-beta-lactamase domain"/>
    <property type="match status" value="1"/>
</dbReference>
<evidence type="ECO:0000256" key="2">
    <source>
        <dbReference type="ARBA" id="ARBA00022801"/>
    </source>
</evidence>
<name>A0A7X0EUL6_9PSED</name>
<reference evidence="6 7" key="1">
    <citation type="submission" date="2020-08" db="EMBL/GenBank/DDBJ databases">
        <title>Functional genomics of gut bacteria from endangered species of beetles.</title>
        <authorList>
            <person name="Carlos-Shanley C."/>
        </authorList>
    </citation>
    <scope>NUCLEOTIDE SEQUENCE [LARGE SCALE GENOMIC DNA]</scope>
    <source>
        <strain evidence="6 7">S00202</strain>
    </source>
</reference>
<dbReference type="Proteomes" id="UP000557193">
    <property type="component" value="Unassembled WGS sequence"/>
</dbReference>
<dbReference type="InterPro" id="IPR052195">
    <property type="entry name" value="Bact_Alkyl/Aryl-Sulfatase"/>
</dbReference>
<dbReference type="SMART" id="SM00849">
    <property type="entry name" value="Lactamase_B"/>
    <property type="match status" value="1"/>
</dbReference>
<dbReference type="Pfam" id="PF00753">
    <property type="entry name" value="Lactamase_B"/>
    <property type="match status" value="1"/>
</dbReference>
<evidence type="ECO:0000313" key="7">
    <source>
        <dbReference type="Proteomes" id="UP000557193"/>
    </source>
</evidence>
<gene>
    <name evidence="6" type="ORF">HNP49_002456</name>
</gene>
<dbReference type="GO" id="GO:0018909">
    <property type="term" value="P:dodecyl sulfate metabolic process"/>
    <property type="evidence" value="ECO:0007669"/>
    <property type="project" value="InterPro"/>
</dbReference>
<dbReference type="Pfam" id="PF14864">
    <property type="entry name" value="Alkyl_sulf_C"/>
    <property type="match status" value="1"/>
</dbReference>
<keyword evidence="3" id="KW-0862">Zinc</keyword>
<evidence type="ECO:0000259" key="5">
    <source>
        <dbReference type="SMART" id="SM00849"/>
    </source>
</evidence>
<dbReference type="InterPro" id="IPR036527">
    <property type="entry name" value="SCP2_sterol-bd_dom_sf"/>
</dbReference>
<sequence>MSNALRVLALPLLLGLAACDQSGSSAPVAGGVAGKASEQTRAANADVAARYSLDIEAELKNVRRGLIASPSGQVRDSEGNLVWDFEGFSFLQGQAPDTVNPSLWRQAVLNNQAGLFKVTEGIWQLRGFDLANLTLVQGKSGLIVIDPLTARETAEYAIAFARKHLGNQSVSAVIFTHSHVDHFGGALGVLSAEEARARQVPVIAPSGFMEEATSENLMMGVAMARRATYMYGKLLPRSPEGAVDTGLGKAVGFGHMGVLPPTRLVSQPSEEVEVDGVRFVFHSVPGSEAPAEMTFALPDLKAFGGAELLSQTMHNLYTLRGAKVRDSLKWSDYIEATRAQIGDAEVLFNQHHWPIWGGQSIDEFLVAQRDVYRYMHDQTVRLMNEGYTAPEIAEMLKLPESLERHLHVHGYYGTLKHNVRGIYQFYLGWFDANPANLDPLPPVEAAKGYVALAGGPDKLLSAAREAYARGDYRWSAELSKQLVYADPGNRDAREIQAQAFEQMGYVAESAPWRNFYLTGAQELRQGRPKEGVTPVMMLDLLAHTETELFLDVMATKLRAEDAKDLGLRIALNFSDSGERYLLWLENSVLHHRRLAEGEEVATDAGLTLTKGFFLQMVSGQAGAKDLLTSSEVSLQGSTLDLAKFFGLLGKPDGTFPIVTREF</sequence>
<dbReference type="InterPro" id="IPR001279">
    <property type="entry name" value="Metallo-B-lactamas"/>
</dbReference>
<dbReference type="EMBL" id="JACHLL010000004">
    <property type="protein sequence ID" value="MBB6342274.1"/>
    <property type="molecule type" value="Genomic_DNA"/>
</dbReference>
<dbReference type="Pfam" id="PF14863">
    <property type="entry name" value="Alkyl_sulf_dimr"/>
    <property type="match status" value="1"/>
</dbReference>
<dbReference type="CDD" id="cd07710">
    <property type="entry name" value="arylsulfatase_Sdsa1-like_MBL-fold"/>
    <property type="match status" value="1"/>
</dbReference>
<keyword evidence="2 6" id="KW-0378">Hydrolase</keyword>
<dbReference type="PANTHER" id="PTHR43223">
    <property type="entry name" value="ALKYL/ARYL-SULFATASE"/>
    <property type="match status" value="1"/>
</dbReference>
<dbReference type="GO" id="GO:0046983">
    <property type="term" value="F:protein dimerization activity"/>
    <property type="evidence" value="ECO:0007669"/>
    <property type="project" value="InterPro"/>
</dbReference>
<evidence type="ECO:0000256" key="3">
    <source>
        <dbReference type="ARBA" id="ARBA00022833"/>
    </source>
</evidence>
<dbReference type="PANTHER" id="PTHR43223:SF1">
    <property type="entry name" value="ALKYL_ARYL-SULFATASE BDS1"/>
    <property type="match status" value="1"/>
</dbReference>
<keyword evidence="1" id="KW-0479">Metal-binding</keyword>
<dbReference type="AlphaFoldDB" id="A0A7X0EUL6"/>
<accession>A0A7X0EUL6</accession>
<keyword evidence="7" id="KW-1185">Reference proteome</keyword>
<proteinExistence type="inferred from homology"/>
<dbReference type="RefSeq" id="WP_184683638.1">
    <property type="nucleotide sequence ID" value="NZ_JACHLL010000004.1"/>
</dbReference>
<dbReference type="Gene3D" id="1.25.40.880">
    <property type="entry name" value="Alkyl sulfatase, dimerisation domain"/>
    <property type="match status" value="1"/>
</dbReference>
<organism evidence="6 7">
    <name type="scientific">Pseudomonas fluvialis</name>
    <dbReference type="NCBI Taxonomy" id="1793966"/>
    <lineage>
        <taxon>Bacteria</taxon>
        <taxon>Pseudomonadati</taxon>
        <taxon>Pseudomonadota</taxon>
        <taxon>Gammaproteobacteria</taxon>
        <taxon>Pseudomonadales</taxon>
        <taxon>Pseudomonadaceae</taxon>
        <taxon>Pseudomonas</taxon>
    </lineage>
</organism>
<evidence type="ECO:0000256" key="1">
    <source>
        <dbReference type="ARBA" id="ARBA00022723"/>
    </source>
</evidence>
<evidence type="ECO:0000256" key="4">
    <source>
        <dbReference type="ARBA" id="ARBA00033751"/>
    </source>
</evidence>
<dbReference type="SUPFAM" id="SSF56281">
    <property type="entry name" value="Metallo-hydrolase/oxidoreductase"/>
    <property type="match status" value="1"/>
</dbReference>
<dbReference type="PROSITE" id="PS51257">
    <property type="entry name" value="PROKAR_LIPOPROTEIN"/>
    <property type="match status" value="1"/>
</dbReference>
<dbReference type="GO" id="GO:0018741">
    <property type="term" value="F:linear primary-alkylsulfatase activity"/>
    <property type="evidence" value="ECO:0007669"/>
    <property type="project" value="InterPro"/>
</dbReference>